<dbReference type="PANTHER" id="PTHR22847:SF637">
    <property type="entry name" value="WD REPEAT DOMAIN 5B"/>
    <property type="match status" value="1"/>
</dbReference>
<comment type="caution">
    <text evidence="10">The sequence shown here is derived from an EMBL/GenBank/DDBJ whole genome shotgun (WGS) entry which is preliminary data.</text>
</comment>
<keyword evidence="11" id="KW-1185">Reference proteome</keyword>
<dbReference type="PROSITE" id="PS50837">
    <property type="entry name" value="NACHT"/>
    <property type="match status" value="1"/>
</dbReference>
<feature type="repeat" description="WD" evidence="7">
    <location>
        <begin position="894"/>
        <end position="930"/>
    </location>
</feature>
<comment type="function">
    <text evidence="6">Involved in mitochondrial fission. Acts as an adapter protein required to form mitochondrial fission complexes. Formation of these complexes is required to promote constriction and fission of the mitochondrial compartment at a late step in mitochondrial division.</text>
</comment>
<dbReference type="PROSITE" id="PS00678">
    <property type="entry name" value="WD_REPEATS_1"/>
    <property type="match status" value="6"/>
</dbReference>
<evidence type="ECO:0000256" key="8">
    <source>
        <dbReference type="SAM" id="MobiDB-lite"/>
    </source>
</evidence>
<gene>
    <name evidence="10" type="ORF">CEP54_006263</name>
</gene>
<feature type="repeat" description="WD" evidence="7">
    <location>
        <begin position="1074"/>
        <end position="1115"/>
    </location>
</feature>
<dbReference type="InterPro" id="IPR031359">
    <property type="entry name" value="NACHT_N"/>
</dbReference>
<accession>A0A428Q826</accession>
<dbReference type="GO" id="GO:1990234">
    <property type="term" value="C:transferase complex"/>
    <property type="evidence" value="ECO:0007669"/>
    <property type="project" value="UniProtKB-ARBA"/>
</dbReference>
<dbReference type="OrthoDB" id="538223at2759"/>
<dbReference type="CDD" id="cd00200">
    <property type="entry name" value="WD40"/>
    <property type="match status" value="2"/>
</dbReference>
<proteinExistence type="inferred from homology"/>
<dbReference type="InterPro" id="IPR056884">
    <property type="entry name" value="NPHP3-like_N"/>
</dbReference>
<keyword evidence="3" id="KW-0175">Coiled coil</keyword>
<dbReference type="InterPro" id="IPR007111">
    <property type="entry name" value="NACHT_NTPase"/>
</dbReference>
<evidence type="ECO:0000256" key="3">
    <source>
        <dbReference type="ARBA" id="ARBA00023054"/>
    </source>
</evidence>
<dbReference type="InterPro" id="IPR019775">
    <property type="entry name" value="WD40_repeat_CS"/>
</dbReference>
<dbReference type="FunFam" id="3.40.50.300:FF:001638">
    <property type="entry name" value="NACHT and WD40 domain protein"/>
    <property type="match status" value="1"/>
</dbReference>
<feature type="repeat" description="WD" evidence="7">
    <location>
        <begin position="1027"/>
        <end position="1067"/>
    </location>
</feature>
<dbReference type="EMBL" id="NKCI01000051">
    <property type="protein sequence ID" value="RSL61434.1"/>
    <property type="molecule type" value="Genomic_DNA"/>
</dbReference>
<dbReference type="PANTHER" id="PTHR22847">
    <property type="entry name" value="WD40 REPEAT PROTEIN"/>
    <property type="match status" value="1"/>
</dbReference>
<feature type="repeat" description="WD" evidence="7">
    <location>
        <begin position="1344"/>
        <end position="1379"/>
    </location>
</feature>
<evidence type="ECO:0000256" key="4">
    <source>
        <dbReference type="ARBA" id="ARBA00038415"/>
    </source>
</evidence>
<dbReference type="InterPro" id="IPR020472">
    <property type="entry name" value="WD40_PAC1"/>
</dbReference>
<evidence type="ECO:0000313" key="11">
    <source>
        <dbReference type="Proteomes" id="UP000288168"/>
    </source>
</evidence>
<dbReference type="Proteomes" id="UP000288168">
    <property type="component" value="Unassembled WGS sequence"/>
</dbReference>
<dbReference type="SUPFAM" id="SSF52540">
    <property type="entry name" value="P-loop containing nucleoside triphosphate hydrolases"/>
    <property type="match status" value="1"/>
</dbReference>
<evidence type="ECO:0000256" key="6">
    <source>
        <dbReference type="ARBA" id="ARBA00043913"/>
    </source>
</evidence>
<protein>
    <recommendedName>
        <fullName evidence="5">Mitochondrial division protein 1</fullName>
    </recommendedName>
</protein>
<reference evidence="10 11" key="1">
    <citation type="submission" date="2017-06" db="EMBL/GenBank/DDBJ databases">
        <title>Comparative genomic analysis of Ambrosia Fusariam Clade fungi.</title>
        <authorList>
            <person name="Stajich J.E."/>
            <person name="Carrillo J."/>
            <person name="Kijimoto T."/>
            <person name="Eskalen A."/>
            <person name="O'Donnell K."/>
            <person name="Kasson M."/>
        </authorList>
    </citation>
    <scope>NUCLEOTIDE SEQUENCE [LARGE SCALE GENOMIC DNA]</scope>
    <source>
        <strain evidence="10 11">NRRL62584</strain>
    </source>
</reference>
<feature type="domain" description="NACHT" evidence="9">
    <location>
        <begin position="363"/>
        <end position="518"/>
    </location>
</feature>
<dbReference type="InterPro" id="IPR015943">
    <property type="entry name" value="WD40/YVTN_repeat-like_dom_sf"/>
</dbReference>
<dbReference type="Pfam" id="PF17100">
    <property type="entry name" value="NACHT_N"/>
    <property type="match status" value="1"/>
</dbReference>
<evidence type="ECO:0000256" key="2">
    <source>
        <dbReference type="ARBA" id="ARBA00022737"/>
    </source>
</evidence>
<dbReference type="PRINTS" id="PR00320">
    <property type="entry name" value="GPROTEINBRPT"/>
</dbReference>
<dbReference type="STRING" id="1325734.A0A428Q826"/>
<dbReference type="PROSITE" id="PS50082">
    <property type="entry name" value="WD_REPEATS_2"/>
    <property type="match status" value="8"/>
</dbReference>
<keyword evidence="1 7" id="KW-0853">WD repeat</keyword>
<dbReference type="InterPro" id="IPR001680">
    <property type="entry name" value="WD40_rpt"/>
</dbReference>
<evidence type="ECO:0000256" key="5">
    <source>
        <dbReference type="ARBA" id="ARBA00039789"/>
    </source>
</evidence>
<evidence type="ECO:0000313" key="10">
    <source>
        <dbReference type="EMBL" id="RSL61434.1"/>
    </source>
</evidence>
<feature type="region of interest" description="Disordered" evidence="8">
    <location>
        <begin position="1"/>
        <end position="45"/>
    </location>
</feature>
<feature type="repeat" description="WD" evidence="7">
    <location>
        <begin position="979"/>
        <end position="1014"/>
    </location>
</feature>
<dbReference type="SUPFAM" id="SSF50978">
    <property type="entry name" value="WD40 repeat-like"/>
    <property type="match status" value="2"/>
</dbReference>
<feature type="repeat" description="WD" evidence="7">
    <location>
        <begin position="1116"/>
        <end position="1157"/>
    </location>
</feature>
<organism evidence="10 11">
    <name type="scientific">Fusarium duplospermum</name>
    <dbReference type="NCBI Taxonomy" id="1325734"/>
    <lineage>
        <taxon>Eukaryota</taxon>
        <taxon>Fungi</taxon>
        <taxon>Dikarya</taxon>
        <taxon>Ascomycota</taxon>
        <taxon>Pezizomycotina</taxon>
        <taxon>Sordariomycetes</taxon>
        <taxon>Hypocreomycetidae</taxon>
        <taxon>Hypocreales</taxon>
        <taxon>Nectriaceae</taxon>
        <taxon>Fusarium</taxon>
        <taxon>Fusarium solani species complex</taxon>
    </lineage>
</organism>
<dbReference type="SMART" id="SM00320">
    <property type="entry name" value="WD40"/>
    <property type="match status" value="12"/>
</dbReference>
<evidence type="ECO:0000256" key="7">
    <source>
        <dbReference type="PROSITE-ProRule" id="PRU00221"/>
    </source>
</evidence>
<dbReference type="Gene3D" id="3.40.50.300">
    <property type="entry name" value="P-loop containing nucleotide triphosphate hydrolases"/>
    <property type="match status" value="1"/>
</dbReference>
<dbReference type="InterPro" id="IPR027417">
    <property type="entry name" value="P-loop_NTPase"/>
</dbReference>
<evidence type="ECO:0000259" key="9">
    <source>
        <dbReference type="PROSITE" id="PS50837"/>
    </source>
</evidence>
<dbReference type="Gene3D" id="2.130.10.10">
    <property type="entry name" value="YVTN repeat-like/Quinoprotein amine dehydrogenase"/>
    <property type="match status" value="5"/>
</dbReference>
<feature type="repeat" description="WD" evidence="7">
    <location>
        <begin position="1384"/>
        <end position="1425"/>
    </location>
</feature>
<evidence type="ECO:0000256" key="1">
    <source>
        <dbReference type="ARBA" id="ARBA00022574"/>
    </source>
</evidence>
<dbReference type="Pfam" id="PF00400">
    <property type="entry name" value="WD40"/>
    <property type="match status" value="11"/>
</dbReference>
<sequence>MSLSRFLQKLKLKDGSPRPVSPNRAAAGPADPPQPAAVPAPSSSSLQERLWNQAYDGLRADEPKIVEAYEKFLSTELQDDGGSSLAANDDGQHTERGRQMEQLIQIGLRRTEKVAAVKERIEDGLHTVNIVKGLVSNAVQAAPAAAVAWVGVCFSLEVLTNSFAEAKANRKGLAYVVSRMDWYWNLVSLLLDRDAHMEMHGLRGQLEQHILKLYGKLLLYQMKSVCLYHQNQGVVFLKDMVKLDDWHGQVDEIKEAEAAVQRDSELYNSQRACTHLRDLVATADRQRNELLAIVSAVQDQTSQQGKIYQDEKDTQCLHRLCLTDPKIDKARIQSTKGGLLRDSYAWILGNPDFKQWQTQPDRGLLWIKGDPGKGKTMLLCGIIDELKQQSAGQLAYFFCQATDQNLNNASAVLRGLIFSLVCQKPQLISYVRKEYDAVGQKLFEGNNIWEAMSKILTAMLGDPALRGTILAVDALDECGRDRAKLLKLIVDLPASHHVKWLVSSRNWPAIEEELGTAGQKVTLHLELNEDAISLAVKFYIQHKVHELARRKEYDENTRATVQKHFGDKADNTFLWVALVYEELAREDVHAWHALDILKSLPSGLNELYDRMMGHIQTLRDAELCKQILAAASVVYRPLSMRELAAIVKLPAYFNDHPEALNILIGSCGSFLTLRDDVVYFVHQSAKEFLLNRASDRILPRGITHQHRDIFLSSIKILSLTLRRNIYGLASPGSSIDDISPPDPDPLAHVRYSCQYWVDHLEAVDPIDKAALGHPENNSATYTFLQQTYLYWLEAMSLQRRISQAILAVQKLQVIVAAAGSQRLAELVHDARRFVLSHKTPIEIAPLQLYASALVFSPTRSIVRNLFKHDDPSWVLLPPLIQPDWNACVQTLECNELSSVALADDGIQFASGSLDGVVKIWDVATGQCLRTLEGHGDSGTVLSVAFTSDSKWLAAGLGGRSNDGIVQIWNIATGQCVQKLEGHAELVNSVAFTANGKQLASGSEDNTVKIWDVTTKHVGGTSRCVKTLEGHSSDVTSVAFAANGILASGSYDGTVRIWDVASGQCTLTIDGHDRKDSQATGIHSVAFTADGKQLALASADHTIKIWDMARGKYVQMLVGHRSQVDSVAFTGDGIWLASGSLDTTIKIWDVNKGQCVQTLEGHSDSVYSVAFIANSTWLTSGLSWRLISGSSDGTIKIWDAAVGHDIQKPDGDGGWVGLTLMADGTRLASWSTRESTVKIWNTATGECVQTLEGHDRKNYNLGRVESLAFTADGKQLASASFNTIRIWDTATGECIQTLEDHDRDQPLLGSDDSLAFTVDGKQLASGSSNDIKIWDVAIGACVQTLKGHDHIVNALAFTADDTRLASGSDDDTVKIWDVHTCIRTLEGHSGTVNSVTFTADGTRLASGSSDGSIKIWDVATGVCMETLSVGASLAMLNYKRPPRRNLPTMVGESVPMRPGS</sequence>
<name>A0A428Q826_9HYPO</name>
<feature type="repeat" description="WD" evidence="7">
    <location>
        <begin position="1158"/>
        <end position="1207"/>
    </location>
</feature>
<keyword evidence="2" id="KW-0677">Repeat</keyword>
<dbReference type="Pfam" id="PF24883">
    <property type="entry name" value="NPHP3_N"/>
    <property type="match status" value="1"/>
</dbReference>
<comment type="similarity">
    <text evidence="4">Belongs to the WD repeat MDV1/CAF4 family.</text>
</comment>
<dbReference type="PROSITE" id="PS50294">
    <property type="entry name" value="WD_REPEATS_REGION"/>
    <property type="match status" value="8"/>
</dbReference>
<dbReference type="InterPro" id="IPR036322">
    <property type="entry name" value="WD40_repeat_dom_sf"/>
</dbReference>